<dbReference type="SUPFAM" id="SSF69118">
    <property type="entry name" value="AhpD-like"/>
    <property type="match status" value="1"/>
</dbReference>
<reference evidence="1 2" key="1">
    <citation type="submission" date="2019-01" db="EMBL/GenBank/DDBJ databases">
        <authorList>
            <person name="Chen W.-M."/>
        </authorList>
    </citation>
    <scope>NUCLEOTIDE SEQUENCE [LARGE SCALE GENOMIC DNA]</scope>
    <source>
        <strain evidence="1 2">CCP-6</strain>
    </source>
</reference>
<dbReference type="OrthoDB" id="9129225at2"/>
<evidence type="ECO:0000313" key="1">
    <source>
        <dbReference type="EMBL" id="RVT90043.1"/>
    </source>
</evidence>
<proteinExistence type="predicted"/>
<name>A0A437LXI7_9PROT</name>
<protein>
    <submittedName>
        <fullName evidence="1">Carboxymuconolactone decarboxylase family protein</fullName>
    </submittedName>
</protein>
<dbReference type="AlphaFoldDB" id="A0A437LXI7"/>
<evidence type="ECO:0000313" key="2">
    <source>
        <dbReference type="Proteomes" id="UP000282957"/>
    </source>
</evidence>
<gene>
    <name evidence="1" type="ORF">EOD42_24230</name>
</gene>
<dbReference type="Gene3D" id="1.20.1290.10">
    <property type="entry name" value="AhpD-like"/>
    <property type="match status" value="1"/>
</dbReference>
<keyword evidence="2" id="KW-1185">Reference proteome</keyword>
<dbReference type="PANTHER" id="PTHR34846">
    <property type="entry name" value="4-CARBOXYMUCONOLACTONE DECARBOXYLASE FAMILY PROTEIN (AFU_ORTHOLOGUE AFUA_6G11590)"/>
    <property type="match status" value="1"/>
</dbReference>
<dbReference type="InterPro" id="IPR029032">
    <property type="entry name" value="AhpD-like"/>
</dbReference>
<sequence>MELTPEGQRTPEEARACAEAVAGIRGRVPAPMIAWLKNPELASRAQKLGELLRYQTSLEPRYSELAILIMARHWTAHYEWFAHKRIGLEAGMDPAVVADIAARRTPTLRDDKEQVIYDVSTTLLATRRVPRPLYDRAVSVLGEKGLVELIGVLGYYSFVSMTLNTFELGLPENFQTDLGAEPGDEVPV</sequence>
<dbReference type="Proteomes" id="UP000282957">
    <property type="component" value="Unassembled WGS sequence"/>
</dbReference>
<accession>A0A437LXI7</accession>
<organism evidence="1 2">
    <name type="scientific">Rhodovarius crocodyli</name>
    <dbReference type="NCBI Taxonomy" id="1979269"/>
    <lineage>
        <taxon>Bacteria</taxon>
        <taxon>Pseudomonadati</taxon>
        <taxon>Pseudomonadota</taxon>
        <taxon>Alphaproteobacteria</taxon>
        <taxon>Acetobacterales</taxon>
        <taxon>Roseomonadaceae</taxon>
        <taxon>Rhodovarius</taxon>
    </lineage>
</organism>
<comment type="caution">
    <text evidence="1">The sequence shown here is derived from an EMBL/GenBank/DDBJ whole genome shotgun (WGS) entry which is preliminary data.</text>
</comment>
<dbReference type="PANTHER" id="PTHR34846:SF11">
    <property type="entry name" value="4-CARBOXYMUCONOLACTONE DECARBOXYLASE FAMILY PROTEIN (AFU_ORTHOLOGUE AFUA_6G11590)"/>
    <property type="match status" value="1"/>
</dbReference>
<dbReference type="EMBL" id="SACL01000015">
    <property type="protein sequence ID" value="RVT90043.1"/>
    <property type="molecule type" value="Genomic_DNA"/>
</dbReference>